<dbReference type="SUPFAM" id="SSF53850">
    <property type="entry name" value="Periplasmic binding protein-like II"/>
    <property type="match status" value="1"/>
</dbReference>
<keyword evidence="4" id="KW-0804">Transcription</keyword>
<evidence type="ECO:0000256" key="2">
    <source>
        <dbReference type="ARBA" id="ARBA00023015"/>
    </source>
</evidence>
<keyword evidence="3" id="KW-0238">DNA-binding</keyword>
<gene>
    <name evidence="6" type="ORF">NVS88_05870</name>
</gene>
<dbReference type="Pfam" id="PF03466">
    <property type="entry name" value="LysR_substrate"/>
    <property type="match status" value="1"/>
</dbReference>
<dbReference type="InterPro" id="IPR005119">
    <property type="entry name" value="LysR_subst-bd"/>
</dbReference>
<dbReference type="GO" id="GO:0003700">
    <property type="term" value="F:DNA-binding transcription factor activity"/>
    <property type="evidence" value="ECO:0007669"/>
    <property type="project" value="InterPro"/>
</dbReference>
<dbReference type="GO" id="GO:0000976">
    <property type="term" value="F:transcription cis-regulatory region binding"/>
    <property type="evidence" value="ECO:0007669"/>
    <property type="project" value="TreeGrafter"/>
</dbReference>
<protein>
    <submittedName>
        <fullName evidence="6">LysR family transcriptional regulator</fullName>
    </submittedName>
</protein>
<keyword evidence="2" id="KW-0805">Transcription regulation</keyword>
<feature type="domain" description="HTH lysR-type" evidence="5">
    <location>
        <begin position="6"/>
        <end position="63"/>
    </location>
</feature>
<sequence>MTDTWPDLLVLQLLVGVDDHGGLGAAARAAGVAQPNASRAIKSFERRLGTPLLVRSPRGSTLTPQGTVIAHWARRVLTAATELLDAAASLRAEQAPELTVGASMTIAEYLVPGWLGELRRRHAEVQIHLQVHNSTQIFELVAAGACDLGFVESPTVPSTLHAATLHSATVAHDRLVVVVRADHPWTRRRRPLTVAELAATPLVVREPGSGTRTTLDVALIDHARPAPLLELGSSAAVRTSILAGVGPAVLSTFAVEDQVRSGELRVVDVDGLDLGRTLRAVWRGARRLDGPAGELVTIARRAPASPAGSGAGTGSPR</sequence>
<dbReference type="PROSITE" id="PS50931">
    <property type="entry name" value="HTH_LYSR"/>
    <property type="match status" value="1"/>
</dbReference>
<dbReference type="Pfam" id="PF00126">
    <property type="entry name" value="HTH_1"/>
    <property type="match status" value="1"/>
</dbReference>
<dbReference type="SUPFAM" id="SSF46785">
    <property type="entry name" value="Winged helix' DNA-binding domain"/>
    <property type="match status" value="1"/>
</dbReference>
<dbReference type="Gene3D" id="1.10.10.10">
    <property type="entry name" value="Winged helix-like DNA-binding domain superfamily/Winged helix DNA-binding domain"/>
    <property type="match status" value="1"/>
</dbReference>
<dbReference type="RefSeq" id="WP_277831943.1">
    <property type="nucleotide sequence ID" value="NZ_JAAIVF010000002.1"/>
</dbReference>
<dbReference type="Gene3D" id="3.40.190.10">
    <property type="entry name" value="Periplasmic binding protein-like II"/>
    <property type="match status" value="2"/>
</dbReference>
<reference evidence="6" key="1">
    <citation type="submission" date="2022-08" db="EMBL/GenBank/DDBJ databases">
        <title>Genome analysis of Corynebacteriales strain.</title>
        <authorList>
            <person name="Lee S.D."/>
        </authorList>
    </citation>
    <scope>NUCLEOTIDE SEQUENCE</scope>
    <source>
        <strain evidence="6">D3-21</strain>
    </source>
</reference>
<evidence type="ECO:0000256" key="3">
    <source>
        <dbReference type="ARBA" id="ARBA00023125"/>
    </source>
</evidence>
<evidence type="ECO:0000259" key="5">
    <source>
        <dbReference type="PROSITE" id="PS50931"/>
    </source>
</evidence>
<keyword evidence="7" id="KW-1185">Reference proteome</keyword>
<dbReference type="PANTHER" id="PTHR30126:SF39">
    <property type="entry name" value="HTH-TYPE TRANSCRIPTIONAL REGULATOR CYSL"/>
    <property type="match status" value="1"/>
</dbReference>
<dbReference type="Proteomes" id="UP001152755">
    <property type="component" value="Unassembled WGS sequence"/>
</dbReference>
<dbReference type="EMBL" id="JANRHA010000003">
    <property type="protein sequence ID" value="MDG3014084.1"/>
    <property type="molecule type" value="Genomic_DNA"/>
</dbReference>
<dbReference type="AlphaFoldDB" id="A0A9X4LZG7"/>
<dbReference type="InterPro" id="IPR036388">
    <property type="entry name" value="WH-like_DNA-bd_sf"/>
</dbReference>
<dbReference type="InterPro" id="IPR036390">
    <property type="entry name" value="WH_DNA-bd_sf"/>
</dbReference>
<organism evidence="6 7">
    <name type="scientific">Speluncibacter jeojiensis</name>
    <dbReference type="NCBI Taxonomy" id="2710754"/>
    <lineage>
        <taxon>Bacteria</taxon>
        <taxon>Bacillati</taxon>
        <taxon>Actinomycetota</taxon>
        <taxon>Actinomycetes</taxon>
        <taxon>Mycobacteriales</taxon>
        <taxon>Speluncibacteraceae</taxon>
        <taxon>Speluncibacter</taxon>
    </lineage>
</organism>
<comment type="similarity">
    <text evidence="1">Belongs to the LysR transcriptional regulatory family.</text>
</comment>
<evidence type="ECO:0000256" key="1">
    <source>
        <dbReference type="ARBA" id="ARBA00009437"/>
    </source>
</evidence>
<proteinExistence type="inferred from homology"/>
<evidence type="ECO:0000313" key="7">
    <source>
        <dbReference type="Proteomes" id="UP001152755"/>
    </source>
</evidence>
<dbReference type="InterPro" id="IPR000847">
    <property type="entry name" value="LysR_HTH_N"/>
</dbReference>
<accession>A0A9X4LZG7</accession>
<dbReference type="PANTHER" id="PTHR30126">
    <property type="entry name" value="HTH-TYPE TRANSCRIPTIONAL REGULATOR"/>
    <property type="match status" value="1"/>
</dbReference>
<name>A0A9X4LZG7_9ACTN</name>
<evidence type="ECO:0000256" key="4">
    <source>
        <dbReference type="ARBA" id="ARBA00023163"/>
    </source>
</evidence>
<evidence type="ECO:0000313" key="6">
    <source>
        <dbReference type="EMBL" id="MDG3014084.1"/>
    </source>
</evidence>
<comment type="caution">
    <text evidence="6">The sequence shown here is derived from an EMBL/GenBank/DDBJ whole genome shotgun (WGS) entry which is preliminary data.</text>
</comment>